<name>A0A9Q1Q8A3_9CARY</name>
<evidence type="ECO:0000313" key="3">
    <source>
        <dbReference type="Proteomes" id="UP001153076"/>
    </source>
</evidence>
<accession>A0A9Q1Q8A3</accession>
<proteinExistence type="predicted"/>
<feature type="compositionally biased region" description="Basic and acidic residues" evidence="1">
    <location>
        <begin position="7"/>
        <end position="33"/>
    </location>
</feature>
<dbReference type="Proteomes" id="UP001153076">
    <property type="component" value="Unassembled WGS sequence"/>
</dbReference>
<keyword evidence="3" id="KW-1185">Reference proteome</keyword>
<evidence type="ECO:0000256" key="1">
    <source>
        <dbReference type="SAM" id="MobiDB-lite"/>
    </source>
</evidence>
<evidence type="ECO:0000313" key="2">
    <source>
        <dbReference type="EMBL" id="KAJ8431730.1"/>
    </source>
</evidence>
<comment type="caution">
    <text evidence="2">The sequence shown here is derived from an EMBL/GenBank/DDBJ whole genome shotgun (WGS) entry which is preliminary data.</text>
</comment>
<protein>
    <submittedName>
        <fullName evidence="2">Uncharacterized protein</fullName>
    </submittedName>
</protein>
<organism evidence="2 3">
    <name type="scientific">Carnegiea gigantea</name>
    <dbReference type="NCBI Taxonomy" id="171969"/>
    <lineage>
        <taxon>Eukaryota</taxon>
        <taxon>Viridiplantae</taxon>
        <taxon>Streptophyta</taxon>
        <taxon>Embryophyta</taxon>
        <taxon>Tracheophyta</taxon>
        <taxon>Spermatophyta</taxon>
        <taxon>Magnoliopsida</taxon>
        <taxon>eudicotyledons</taxon>
        <taxon>Gunneridae</taxon>
        <taxon>Pentapetalae</taxon>
        <taxon>Caryophyllales</taxon>
        <taxon>Cactineae</taxon>
        <taxon>Cactaceae</taxon>
        <taxon>Cactoideae</taxon>
        <taxon>Echinocereeae</taxon>
        <taxon>Carnegiea</taxon>
    </lineage>
</organism>
<dbReference type="EMBL" id="JAKOGI010000664">
    <property type="protein sequence ID" value="KAJ8431730.1"/>
    <property type="molecule type" value="Genomic_DNA"/>
</dbReference>
<reference evidence="2" key="1">
    <citation type="submission" date="2022-04" db="EMBL/GenBank/DDBJ databases">
        <title>Carnegiea gigantea Genome sequencing and assembly v2.</title>
        <authorList>
            <person name="Copetti D."/>
            <person name="Sanderson M.J."/>
            <person name="Burquez A."/>
            <person name="Wojciechowski M.F."/>
        </authorList>
    </citation>
    <scope>NUCLEOTIDE SEQUENCE</scope>
    <source>
        <strain evidence="2">SGP5-SGP5p</strain>
        <tissue evidence="2">Aerial part</tissue>
    </source>
</reference>
<gene>
    <name evidence="2" type="ORF">Cgig2_028947</name>
</gene>
<feature type="region of interest" description="Disordered" evidence="1">
    <location>
        <begin position="1"/>
        <end position="33"/>
    </location>
</feature>
<sequence>MNYSSKGEARNSKKVEGGKEKEEQQQTASTKERNYKKITPAFLQIANLPEISSNVQCHQNGVVQRNINPKIAQFDSIPCSEDGGEGICELLAAESLNMRSLVVSYRKNCFILHIPLEELNPWVAWQLAVEEARPQECVLTSRCDAAELLSRETKEKSCNELASLALGPKRNEPKLRSELLESRGVEIAILERETEEDLKRGRVP</sequence>
<dbReference type="AlphaFoldDB" id="A0A9Q1Q8A3"/>